<dbReference type="EMBL" id="BGPR01028891">
    <property type="protein sequence ID" value="GBO00327.1"/>
    <property type="molecule type" value="Genomic_DNA"/>
</dbReference>
<dbReference type="AlphaFoldDB" id="A0A4Y2TLL7"/>
<sequence>MSKLLRDKFDGLAHTSSTGSGDPEVPEIPRARDYILASELRQSSTFGAPVSDHRSCPFSPSMSDSSLDIRVLDQVAVYQLTAADVTKQLLLASLMGISEV</sequence>
<protein>
    <submittedName>
        <fullName evidence="2">Uncharacterized protein</fullName>
    </submittedName>
</protein>
<dbReference type="OrthoDB" id="6468804at2759"/>
<feature type="compositionally biased region" description="Basic and acidic residues" evidence="1">
    <location>
        <begin position="1"/>
        <end position="11"/>
    </location>
</feature>
<evidence type="ECO:0000313" key="2">
    <source>
        <dbReference type="EMBL" id="GBO00327.1"/>
    </source>
</evidence>
<comment type="caution">
    <text evidence="2">The sequence shown here is derived from an EMBL/GenBank/DDBJ whole genome shotgun (WGS) entry which is preliminary data.</text>
</comment>
<name>A0A4Y2TLL7_ARAVE</name>
<feature type="region of interest" description="Disordered" evidence="1">
    <location>
        <begin position="1"/>
        <end position="28"/>
    </location>
</feature>
<organism evidence="2 3">
    <name type="scientific">Araneus ventricosus</name>
    <name type="common">Orbweaver spider</name>
    <name type="synonym">Epeira ventricosa</name>
    <dbReference type="NCBI Taxonomy" id="182803"/>
    <lineage>
        <taxon>Eukaryota</taxon>
        <taxon>Metazoa</taxon>
        <taxon>Ecdysozoa</taxon>
        <taxon>Arthropoda</taxon>
        <taxon>Chelicerata</taxon>
        <taxon>Arachnida</taxon>
        <taxon>Araneae</taxon>
        <taxon>Araneomorphae</taxon>
        <taxon>Entelegynae</taxon>
        <taxon>Araneoidea</taxon>
        <taxon>Araneidae</taxon>
        <taxon>Araneus</taxon>
    </lineage>
</organism>
<reference evidence="2 3" key="1">
    <citation type="journal article" date="2019" name="Sci. Rep.">
        <title>Orb-weaving spider Araneus ventricosus genome elucidates the spidroin gene catalogue.</title>
        <authorList>
            <person name="Kono N."/>
            <person name="Nakamura H."/>
            <person name="Ohtoshi R."/>
            <person name="Moran D.A.P."/>
            <person name="Shinohara A."/>
            <person name="Yoshida Y."/>
            <person name="Fujiwara M."/>
            <person name="Mori M."/>
            <person name="Tomita M."/>
            <person name="Arakawa K."/>
        </authorList>
    </citation>
    <scope>NUCLEOTIDE SEQUENCE [LARGE SCALE GENOMIC DNA]</scope>
</reference>
<dbReference type="Proteomes" id="UP000499080">
    <property type="component" value="Unassembled WGS sequence"/>
</dbReference>
<accession>A0A4Y2TLL7</accession>
<gene>
    <name evidence="2" type="ORF">AVEN_206901_1</name>
</gene>
<evidence type="ECO:0000313" key="3">
    <source>
        <dbReference type="Proteomes" id="UP000499080"/>
    </source>
</evidence>
<keyword evidence="3" id="KW-1185">Reference proteome</keyword>
<evidence type="ECO:0000256" key="1">
    <source>
        <dbReference type="SAM" id="MobiDB-lite"/>
    </source>
</evidence>
<proteinExistence type="predicted"/>